<dbReference type="PANTHER" id="PTHR35891:SF2">
    <property type="entry name" value="THIOL:DISULFIDE INTERCHANGE PROTEIN DSBA"/>
    <property type="match status" value="1"/>
</dbReference>
<dbReference type="Gene3D" id="3.40.30.10">
    <property type="entry name" value="Glutaredoxin"/>
    <property type="match status" value="1"/>
</dbReference>
<evidence type="ECO:0000313" key="8">
    <source>
        <dbReference type="EMBL" id="MEM5538015.1"/>
    </source>
</evidence>
<dbReference type="CDD" id="cd03019">
    <property type="entry name" value="DsbA_DsbA"/>
    <property type="match status" value="1"/>
</dbReference>
<dbReference type="PIRSF" id="PIRSF001488">
    <property type="entry name" value="Tdi_protein"/>
    <property type="match status" value="1"/>
</dbReference>
<accession>A0ABU9TWD2</accession>
<gene>
    <name evidence="8" type="ORF">WNY58_16655</name>
</gene>
<dbReference type="InterPro" id="IPR023205">
    <property type="entry name" value="DsbA/DsbL"/>
</dbReference>
<evidence type="ECO:0000256" key="6">
    <source>
        <dbReference type="SAM" id="SignalP"/>
    </source>
</evidence>
<evidence type="ECO:0000256" key="3">
    <source>
        <dbReference type="ARBA" id="ARBA00023157"/>
    </source>
</evidence>
<feature type="signal peptide" evidence="6">
    <location>
        <begin position="1"/>
        <end position="19"/>
    </location>
</feature>
<dbReference type="InterPro" id="IPR050824">
    <property type="entry name" value="Thiol_disulfide_DsbA"/>
</dbReference>
<feature type="chain" id="PRO_5045492798" description="Thiol:disulfide interchange protein" evidence="6">
    <location>
        <begin position="20"/>
        <end position="207"/>
    </location>
</feature>
<protein>
    <recommendedName>
        <fullName evidence="5">Thiol:disulfide interchange protein</fullName>
    </recommendedName>
</protein>
<organism evidence="8 9">
    <name type="scientific">Neptuniibacter pectenicola</name>
    <dbReference type="NCBI Taxonomy" id="1806669"/>
    <lineage>
        <taxon>Bacteria</taxon>
        <taxon>Pseudomonadati</taxon>
        <taxon>Pseudomonadota</taxon>
        <taxon>Gammaproteobacteria</taxon>
        <taxon>Oceanospirillales</taxon>
        <taxon>Oceanospirillaceae</taxon>
        <taxon>Neptuniibacter</taxon>
    </lineage>
</organism>
<keyword evidence="3 5" id="KW-1015">Disulfide bond</keyword>
<dbReference type="RefSeq" id="WP_339891324.1">
    <property type="nucleotide sequence ID" value="NZ_CAXBCE010000020.1"/>
</dbReference>
<dbReference type="InterPro" id="IPR001853">
    <property type="entry name" value="DSBA-like_thioredoxin_dom"/>
</dbReference>
<evidence type="ECO:0000256" key="5">
    <source>
        <dbReference type="PIRNR" id="PIRNR001488"/>
    </source>
</evidence>
<dbReference type="EMBL" id="JBBMRA010000027">
    <property type="protein sequence ID" value="MEM5538015.1"/>
    <property type="molecule type" value="Genomic_DNA"/>
</dbReference>
<reference evidence="8 9" key="1">
    <citation type="submission" date="2024-03" db="EMBL/GenBank/DDBJ databases">
        <title>Community enrichment and isolation of bacterial strains for fucoidan degradation.</title>
        <authorList>
            <person name="Sichert A."/>
        </authorList>
    </citation>
    <scope>NUCLEOTIDE SEQUENCE [LARGE SCALE GENOMIC DNA]</scope>
    <source>
        <strain evidence="8 9">AS76</strain>
    </source>
</reference>
<dbReference type="Proteomes" id="UP001449225">
    <property type="component" value="Unassembled WGS sequence"/>
</dbReference>
<keyword evidence="9" id="KW-1185">Reference proteome</keyword>
<feature type="domain" description="DSBA-like thioredoxin" evidence="7">
    <location>
        <begin position="45"/>
        <end position="192"/>
    </location>
</feature>
<evidence type="ECO:0000256" key="2">
    <source>
        <dbReference type="ARBA" id="ARBA00022729"/>
    </source>
</evidence>
<evidence type="ECO:0000259" key="7">
    <source>
        <dbReference type="Pfam" id="PF01323"/>
    </source>
</evidence>
<comment type="similarity">
    <text evidence="1">Belongs to the thioredoxin family. DsbA subfamily.</text>
</comment>
<dbReference type="SUPFAM" id="SSF52833">
    <property type="entry name" value="Thioredoxin-like"/>
    <property type="match status" value="1"/>
</dbReference>
<comment type="subcellular location">
    <subcellularLocation>
        <location evidence="5">Periplasm</location>
    </subcellularLocation>
</comment>
<evidence type="ECO:0000256" key="1">
    <source>
        <dbReference type="ARBA" id="ARBA00005791"/>
    </source>
</evidence>
<evidence type="ECO:0000256" key="4">
    <source>
        <dbReference type="ARBA" id="ARBA00023284"/>
    </source>
</evidence>
<dbReference type="Pfam" id="PF01323">
    <property type="entry name" value="DSBA"/>
    <property type="match status" value="1"/>
</dbReference>
<proteinExistence type="inferred from homology"/>
<dbReference type="PANTHER" id="PTHR35891">
    <property type="entry name" value="THIOL:DISULFIDE INTERCHANGE PROTEIN DSBA"/>
    <property type="match status" value="1"/>
</dbReference>
<keyword evidence="5" id="KW-0574">Periplasm</keyword>
<sequence length="207" mass="23564">MKRIGFILVALLFPLLAQAEDYREGVHYVKIPTAVRTLDQSKVEVVEMFGYPCPHCNSFEPYIKNWNSKKADDVNFVRIPVVFGRSWEPMARAFYASELMKTLDKTHEATFHAIHVERRRFTGVNDFSTYYSNLGVDGAQFDKMYNSFAVNMKLKQGDSKLRGYGVEGVPAMIVNGKYRISAQMAGGQQEMLKVVDFLVDKERAAAQ</sequence>
<name>A0ABU9TWD2_9GAMM</name>
<dbReference type="InterPro" id="IPR036249">
    <property type="entry name" value="Thioredoxin-like_sf"/>
</dbReference>
<keyword evidence="4" id="KW-0676">Redox-active center</keyword>
<keyword evidence="2 6" id="KW-0732">Signal</keyword>
<comment type="caution">
    <text evidence="8">The sequence shown here is derived from an EMBL/GenBank/DDBJ whole genome shotgun (WGS) entry which is preliminary data.</text>
</comment>
<evidence type="ECO:0000313" key="9">
    <source>
        <dbReference type="Proteomes" id="UP001449225"/>
    </source>
</evidence>